<proteinExistence type="inferred from homology"/>
<feature type="binding site" evidence="8">
    <location>
        <position position="195"/>
    </location>
    <ligand>
        <name>ATP</name>
        <dbReference type="ChEBI" id="CHEBI:30616"/>
    </ligand>
</feature>
<comment type="subunit">
    <text evidence="8">Homodimer.</text>
</comment>
<keyword evidence="8" id="KW-0963">Cytoplasm</keyword>
<dbReference type="PROSITE" id="PS00178">
    <property type="entry name" value="AA_TRNA_LIGASE_I"/>
    <property type="match status" value="1"/>
</dbReference>
<dbReference type="GO" id="GO:0004830">
    <property type="term" value="F:tryptophan-tRNA ligase activity"/>
    <property type="evidence" value="ECO:0007669"/>
    <property type="project" value="UniProtKB-UniRule"/>
</dbReference>
<dbReference type="InterPro" id="IPR024109">
    <property type="entry name" value="Trp-tRNA-ligase_bac-type"/>
</dbReference>
<dbReference type="Gene3D" id="1.10.240.10">
    <property type="entry name" value="Tyrosyl-Transfer RNA Synthetase"/>
    <property type="match status" value="1"/>
</dbReference>
<comment type="similarity">
    <text evidence="1 8 9">Belongs to the class-I aminoacyl-tRNA synthetase family.</text>
</comment>
<evidence type="ECO:0000256" key="7">
    <source>
        <dbReference type="ARBA" id="ARBA00049929"/>
    </source>
</evidence>
<feature type="short sequence motif" description="'KMSKS' region" evidence="8">
    <location>
        <begin position="204"/>
        <end position="208"/>
    </location>
</feature>
<keyword evidence="5 8" id="KW-0648">Protein biosynthesis</keyword>
<accession>A0A0G1CG19</accession>
<evidence type="ECO:0000256" key="8">
    <source>
        <dbReference type="HAMAP-Rule" id="MF_00140"/>
    </source>
</evidence>
<protein>
    <recommendedName>
        <fullName evidence="8">Tryptophan--tRNA ligase</fullName>
        <ecNumber evidence="8">6.1.1.2</ecNumber>
    </recommendedName>
    <alternativeName>
        <fullName evidence="8">Tryptophanyl-tRNA synthetase</fullName>
        <shortName evidence="8">TrpRS</shortName>
    </alternativeName>
</protein>
<feature type="binding site" evidence="8">
    <location>
        <begin position="204"/>
        <end position="208"/>
    </location>
    <ligand>
        <name>ATP</name>
        <dbReference type="ChEBI" id="CHEBI:30616"/>
    </ligand>
</feature>
<keyword evidence="6 8" id="KW-0030">Aminoacyl-tRNA synthetase</keyword>
<dbReference type="GO" id="GO:0005829">
    <property type="term" value="C:cytosol"/>
    <property type="evidence" value="ECO:0007669"/>
    <property type="project" value="TreeGrafter"/>
</dbReference>
<organism evidence="10 11">
    <name type="scientific">Candidatus Giovannonibacteria bacterium GW2011_GWF2_42_19</name>
    <dbReference type="NCBI Taxonomy" id="1618659"/>
    <lineage>
        <taxon>Bacteria</taxon>
        <taxon>Candidatus Giovannoniibacteriota</taxon>
    </lineage>
</organism>
<comment type="subcellular location">
    <subcellularLocation>
        <location evidence="8">Cytoplasm</location>
    </subcellularLocation>
</comment>
<dbReference type="InterPro" id="IPR014729">
    <property type="entry name" value="Rossmann-like_a/b/a_fold"/>
</dbReference>
<dbReference type="HAMAP" id="MF_00140_B">
    <property type="entry name" value="Trp_tRNA_synth_B"/>
    <property type="match status" value="1"/>
</dbReference>
<evidence type="ECO:0000256" key="1">
    <source>
        <dbReference type="ARBA" id="ARBA00005594"/>
    </source>
</evidence>
<feature type="binding site" evidence="8">
    <location>
        <begin position="21"/>
        <end position="23"/>
    </location>
    <ligand>
        <name>ATP</name>
        <dbReference type="ChEBI" id="CHEBI:30616"/>
    </ligand>
</feature>
<evidence type="ECO:0000256" key="3">
    <source>
        <dbReference type="ARBA" id="ARBA00022741"/>
    </source>
</evidence>
<dbReference type="Gene3D" id="3.40.50.620">
    <property type="entry name" value="HUPs"/>
    <property type="match status" value="1"/>
</dbReference>
<feature type="binding site" evidence="8">
    <location>
        <begin position="29"/>
        <end position="30"/>
    </location>
    <ligand>
        <name>ATP</name>
        <dbReference type="ChEBI" id="CHEBI:30616"/>
    </ligand>
</feature>
<dbReference type="Proteomes" id="UP000034036">
    <property type="component" value="Unassembled WGS sequence"/>
</dbReference>
<evidence type="ECO:0000313" key="10">
    <source>
        <dbReference type="EMBL" id="KKS48518.1"/>
    </source>
</evidence>
<keyword evidence="4 8" id="KW-0067">ATP-binding</keyword>
<dbReference type="CDD" id="cd00806">
    <property type="entry name" value="TrpRS_core"/>
    <property type="match status" value="1"/>
</dbReference>
<dbReference type="GO" id="GO:0005524">
    <property type="term" value="F:ATP binding"/>
    <property type="evidence" value="ECO:0007669"/>
    <property type="project" value="UniProtKB-UniRule"/>
</dbReference>
<dbReference type="InterPro" id="IPR001412">
    <property type="entry name" value="aa-tRNA-synth_I_CS"/>
</dbReference>
<dbReference type="PRINTS" id="PR01039">
    <property type="entry name" value="TRNASYNTHTRP"/>
</dbReference>
<dbReference type="InterPro" id="IPR050203">
    <property type="entry name" value="Trp-tRNA_synthetase"/>
</dbReference>
<dbReference type="PANTHER" id="PTHR43766">
    <property type="entry name" value="TRYPTOPHAN--TRNA LIGASE, MITOCHONDRIAL"/>
    <property type="match status" value="1"/>
</dbReference>
<comment type="function">
    <text evidence="8">Catalyzes the attachment of tryptophan to tRNA(Trp).</text>
</comment>
<comment type="catalytic activity">
    <reaction evidence="7 8">
        <text>tRNA(Trp) + L-tryptophan + ATP = L-tryptophyl-tRNA(Trp) + AMP + diphosphate + H(+)</text>
        <dbReference type="Rhea" id="RHEA:24080"/>
        <dbReference type="Rhea" id="RHEA-COMP:9671"/>
        <dbReference type="Rhea" id="RHEA-COMP:9705"/>
        <dbReference type="ChEBI" id="CHEBI:15378"/>
        <dbReference type="ChEBI" id="CHEBI:30616"/>
        <dbReference type="ChEBI" id="CHEBI:33019"/>
        <dbReference type="ChEBI" id="CHEBI:57912"/>
        <dbReference type="ChEBI" id="CHEBI:78442"/>
        <dbReference type="ChEBI" id="CHEBI:78535"/>
        <dbReference type="ChEBI" id="CHEBI:456215"/>
        <dbReference type="EC" id="6.1.1.2"/>
    </reaction>
</comment>
<dbReference type="STRING" id="1618659.UV11_C0008G0057"/>
<evidence type="ECO:0000256" key="9">
    <source>
        <dbReference type="RuleBase" id="RU363036"/>
    </source>
</evidence>
<evidence type="ECO:0000256" key="6">
    <source>
        <dbReference type="ARBA" id="ARBA00023146"/>
    </source>
</evidence>
<reference evidence="10 11" key="1">
    <citation type="journal article" date="2015" name="Nature">
        <title>rRNA introns, odd ribosomes, and small enigmatic genomes across a large radiation of phyla.</title>
        <authorList>
            <person name="Brown C.T."/>
            <person name="Hug L.A."/>
            <person name="Thomas B.C."/>
            <person name="Sharon I."/>
            <person name="Castelle C.J."/>
            <person name="Singh A."/>
            <person name="Wilkins M.J."/>
            <person name="Williams K.H."/>
            <person name="Banfield J.F."/>
        </authorList>
    </citation>
    <scope>NUCLEOTIDE SEQUENCE [LARGE SCALE GENOMIC DNA]</scope>
</reference>
<evidence type="ECO:0000313" key="11">
    <source>
        <dbReference type="Proteomes" id="UP000034036"/>
    </source>
</evidence>
<dbReference type="Pfam" id="PF00579">
    <property type="entry name" value="tRNA-synt_1b"/>
    <property type="match status" value="1"/>
</dbReference>
<dbReference type="GO" id="GO:0006436">
    <property type="term" value="P:tryptophanyl-tRNA aminoacylation"/>
    <property type="evidence" value="ECO:0007669"/>
    <property type="project" value="UniProtKB-UniRule"/>
</dbReference>
<gene>
    <name evidence="8" type="primary">trpS</name>
    <name evidence="10" type="ORF">UV11_C0008G0057</name>
</gene>
<name>A0A0G1CG19_9BACT</name>
<dbReference type="InterPro" id="IPR002305">
    <property type="entry name" value="aa-tRNA-synth_Ic"/>
</dbReference>
<dbReference type="SUPFAM" id="SSF52374">
    <property type="entry name" value="Nucleotidylyl transferase"/>
    <property type="match status" value="1"/>
</dbReference>
<dbReference type="EC" id="6.1.1.2" evidence="8"/>
<dbReference type="InterPro" id="IPR002306">
    <property type="entry name" value="Trp-tRNA-ligase"/>
</dbReference>
<dbReference type="EMBL" id="LCDF01000008">
    <property type="protein sequence ID" value="KKS48518.1"/>
    <property type="molecule type" value="Genomic_DNA"/>
</dbReference>
<sequence>MPEDKKPTLPTGRQVVVSGVQPSGDIHIGNYLGAIKQFVKSQDKYKSFFFIADLHALTLRPQDPEKLRKQILDLAALYLACGLDPKKTTLFIQSRVPAHTELGWILNTMTPLGELQRMTQFKEKSDKHEALAGLLNYPTLMAADILLYQADLVPVGEDQLQHLELTRTLARKFNSSYGATFKEPKALIQKEAAKIMSLDDPVKKMSKSLASPNNYIGLMDDPEKIRNKIKIAVTDSGKEITYNKETKAGISNLLVIMSQMSGTSINSLELKYKGKNYGEFKSDVAELIIEKLSPIQKKYKALISNKKNLVKILDQGAKTASKVAQKTISEVHQKIGLI</sequence>
<dbReference type="PANTHER" id="PTHR43766:SF1">
    <property type="entry name" value="TRYPTOPHAN--TRNA LIGASE, MITOCHONDRIAL"/>
    <property type="match status" value="1"/>
</dbReference>
<dbReference type="PATRIC" id="fig|1618659.3.peg.385"/>
<comment type="caution">
    <text evidence="10">The sequence shown here is derived from an EMBL/GenBank/DDBJ whole genome shotgun (WGS) entry which is preliminary data.</text>
</comment>
<dbReference type="NCBIfam" id="TIGR00233">
    <property type="entry name" value="trpS"/>
    <property type="match status" value="1"/>
</dbReference>
<keyword evidence="2 8" id="KW-0436">Ligase</keyword>
<evidence type="ECO:0000256" key="2">
    <source>
        <dbReference type="ARBA" id="ARBA00022598"/>
    </source>
</evidence>
<keyword evidence="3 8" id="KW-0547">Nucleotide-binding</keyword>
<feature type="short sequence motif" description="'HIGH' region" evidence="8">
    <location>
        <begin position="22"/>
        <end position="30"/>
    </location>
</feature>
<evidence type="ECO:0000256" key="5">
    <source>
        <dbReference type="ARBA" id="ARBA00022917"/>
    </source>
</evidence>
<feature type="binding site" evidence="8">
    <location>
        <begin position="156"/>
        <end position="158"/>
    </location>
    <ligand>
        <name>ATP</name>
        <dbReference type="ChEBI" id="CHEBI:30616"/>
    </ligand>
</feature>
<dbReference type="AlphaFoldDB" id="A0A0G1CG19"/>
<feature type="binding site" evidence="8">
    <location>
        <position position="144"/>
    </location>
    <ligand>
        <name>L-tryptophan</name>
        <dbReference type="ChEBI" id="CHEBI:57912"/>
    </ligand>
</feature>
<dbReference type="FunFam" id="1.10.240.10:FF:000002">
    <property type="entry name" value="Tryptophan--tRNA ligase"/>
    <property type="match status" value="1"/>
</dbReference>
<evidence type="ECO:0000256" key="4">
    <source>
        <dbReference type="ARBA" id="ARBA00022840"/>
    </source>
</evidence>